<reference evidence="5 6" key="1">
    <citation type="submission" date="2019-07" db="EMBL/GenBank/DDBJ databases">
        <title>Quadrisphaera sp. strain DD2A genome sequencing and assembly.</title>
        <authorList>
            <person name="Kim I."/>
        </authorList>
    </citation>
    <scope>NUCLEOTIDE SEQUENCE [LARGE SCALE GENOMIC DNA]</scope>
    <source>
        <strain evidence="5 6">DD2A</strain>
    </source>
</reference>
<dbReference type="PANTHER" id="PTHR10799">
    <property type="entry name" value="SNF2/RAD54 HELICASE FAMILY"/>
    <property type="match status" value="1"/>
</dbReference>
<sequence>MTTSPPAWAATSWRCCWSAAPPRTRPVARTTWSTSSAPPPSCCRTGPASRCPSAWGWRPSTCSAAPARTCTPAPTGPCTPPSALAATALSPPPPRVRRVLAVHGVWARRGALCLWAEPPARLPLTGPDADAVREALAAALPRLAHALVARARGTVELQLPEPPSRGDRAGLSLQRLPAVVLGPDRALPVLLELHGLAAGTGAGGLPWPLEVGEDLRWLAGVAAAADARARAGLLVPGLEQSDGEWWGRWHPLVDRTWRRWCSAAAAAAPPAARAEDDGRSGRPAEELVTAVVADLTAAVGAQLAAALPPPEALADVDGGAVGAWLVSLRTGEPVGPEAPARALAELAARTERWRASATTQPAELLLRVAEPEGEDEPWTLQVRLRSLDDPSAVATAAEVRRGVSGEWGQDWDGDLDPWAFAVAELGRAAAVHPGLLELGASPDDDAELTAQQVVDLVTDGVPALVEAGFAVALPGRWVRPQVGLSVRARRPGEGPAPQGTSDVPAAVGAPGSLAKTDLVEVDWKVVLGDVELDEAELAVLAAQRAPLVQLRGRWVQVDAEAIARSLRFLRKTAHQEAAQGSATPLAVLLGQLASGSLPAPLVSLEGEGPLSALLAGGGEQTLQPVPTPSGLNAQLRPYQERGLAWMAFLDAHGLGGVLADDMGLGKTVQLLALLLSERERAATDGTAGGRPAPTLLVCPMSVVGNWEREAARFAPDLLVHTHHGPDRLRGEALLEAAARTDLVLTTYPLVARDADDLAAVAWRRVALDEAQHVKNLGTRAARAVRQVAGPPFPTGADGSAGRTQKIALTGTPVENRLAELHAVVDFTNPGVLGSATRFRERFSVPVERHGDERATALLTTLTRPLVLRRTKTDPGVAPDLPAKLELVVRANLTTEQAALYKAVVDEMLAKIREAEQQKNKEQRRGLVLATLTRLKQVCNHPAQLLADGSPFLRRGQHRSGKLALVDDVLDTVVADGEKALLFTQYRELGALLVPHLEQRYGVEVPYLHGGVSKKARDAMVQRFSGRPEDQGDGDGASPIMLLSLRAGGTGLNLVAANHVVHVDRWWNPAVEAQATDRAFRIGQTRQVQVRKLVCVGTVEERVDELMTRKADLASAVVRSTDAADGGAGWLTELSTSDLHDLVRLGAEAVGE</sequence>
<dbReference type="Pfam" id="PF00176">
    <property type="entry name" value="SNF2-rel_dom"/>
    <property type="match status" value="1"/>
</dbReference>
<dbReference type="Gene3D" id="3.40.50.300">
    <property type="entry name" value="P-loop containing nucleotide triphosphate hydrolases"/>
    <property type="match status" value="1"/>
</dbReference>
<keyword evidence="5" id="KW-0067">ATP-binding</keyword>
<name>A0A5C8Z4Z1_9ACTN</name>
<dbReference type="InterPro" id="IPR049730">
    <property type="entry name" value="SNF2/RAD54-like_C"/>
</dbReference>
<keyword evidence="5" id="KW-0347">Helicase</keyword>
<evidence type="ECO:0000313" key="5">
    <source>
        <dbReference type="EMBL" id="TXR52667.1"/>
    </source>
</evidence>
<dbReference type="InterPro" id="IPR022138">
    <property type="entry name" value="DUF3670"/>
</dbReference>
<keyword evidence="6" id="KW-1185">Reference proteome</keyword>
<gene>
    <name evidence="5" type="ORF">FMM08_18085</name>
</gene>
<dbReference type="InterPro" id="IPR027417">
    <property type="entry name" value="P-loop_NTPase"/>
</dbReference>
<feature type="coiled-coil region" evidence="2">
    <location>
        <begin position="897"/>
        <end position="924"/>
    </location>
</feature>
<dbReference type="Proteomes" id="UP000321234">
    <property type="component" value="Unassembled WGS sequence"/>
</dbReference>
<dbReference type="InterPro" id="IPR038718">
    <property type="entry name" value="SNF2-like_sf"/>
</dbReference>
<dbReference type="GO" id="GO:0004386">
    <property type="term" value="F:helicase activity"/>
    <property type="evidence" value="ECO:0007669"/>
    <property type="project" value="UniProtKB-KW"/>
</dbReference>
<evidence type="ECO:0000256" key="1">
    <source>
        <dbReference type="ARBA" id="ARBA00022801"/>
    </source>
</evidence>
<feature type="domain" description="Helicase ATP-binding" evidence="3">
    <location>
        <begin position="647"/>
        <end position="830"/>
    </location>
</feature>
<dbReference type="PROSITE" id="PS51192">
    <property type="entry name" value="HELICASE_ATP_BIND_1"/>
    <property type="match status" value="1"/>
</dbReference>
<dbReference type="OrthoDB" id="9760715at2"/>
<comment type="caution">
    <text evidence="5">The sequence shown here is derived from an EMBL/GenBank/DDBJ whole genome shotgun (WGS) entry which is preliminary data.</text>
</comment>
<dbReference type="GO" id="GO:0016787">
    <property type="term" value="F:hydrolase activity"/>
    <property type="evidence" value="ECO:0007669"/>
    <property type="project" value="UniProtKB-KW"/>
</dbReference>
<dbReference type="CDD" id="cd18793">
    <property type="entry name" value="SF2_C_SNF"/>
    <property type="match status" value="1"/>
</dbReference>
<dbReference type="InterPro" id="IPR014001">
    <property type="entry name" value="Helicase_ATP-bd"/>
</dbReference>
<dbReference type="Pfam" id="PF12419">
    <property type="entry name" value="DUF3670"/>
    <property type="match status" value="1"/>
</dbReference>
<keyword evidence="2" id="KW-0175">Coiled coil</keyword>
<evidence type="ECO:0000256" key="2">
    <source>
        <dbReference type="SAM" id="Coils"/>
    </source>
</evidence>
<proteinExistence type="predicted"/>
<keyword evidence="1" id="KW-0378">Hydrolase</keyword>
<dbReference type="InterPro" id="IPR000330">
    <property type="entry name" value="SNF2_N"/>
</dbReference>
<keyword evidence="5" id="KW-0547">Nucleotide-binding</keyword>
<dbReference type="Pfam" id="PF00271">
    <property type="entry name" value="Helicase_C"/>
    <property type="match status" value="1"/>
</dbReference>
<evidence type="ECO:0000259" key="4">
    <source>
        <dbReference type="PROSITE" id="PS51194"/>
    </source>
</evidence>
<evidence type="ECO:0000259" key="3">
    <source>
        <dbReference type="PROSITE" id="PS51192"/>
    </source>
</evidence>
<dbReference type="InterPro" id="IPR001650">
    <property type="entry name" value="Helicase_C-like"/>
</dbReference>
<feature type="domain" description="Helicase C-terminal" evidence="4">
    <location>
        <begin position="964"/>
        <end position="1134"/>
    </location>
</feature>
<dbReference type="EMBL" id="VKAC01000012">
    <property type="protein sequence ID" value="TXR52667.1"/>
    <property type="molecule type" value="Genomic_DNA"/>
</dbReference>
<dbReference type="Gene3D" id="3.40.50.10810">
    <property type="entry name" value="Tandem AAA-ATPase domain"/>
    <property type="match status" value="1"/>
</dbReference>
<dbReference type="AlphaFoldDB" id="A0A5C8Z4Z1"/>
<accession>A0A5C8Z4Z1</accession>
<dbReference type="SMART" id="SM00487">
    <property type="entry name" value="DEXDc"/>
    <property type="match status" value="1"/>
</dbReference>
<dbReference type="PROSITE" id="PS51194">
    <property type="entry name" value="HELICASE_CTER"/>
    <property type="match status" value="1"/>
</dbReference>
<organism evidence="5 6">
    <name type="scientific">Quadrisphaera setariae</name>
    <dbReference type="NCBI Taxonomy" id="2593304"/>
    <lineage>
        <taxon>Bacteria</taxon>
        <taxon>Bacillati</taxon>
        <taxon>Actinomycetota</taxon>
        <taxon>Actinomycetes</taxon>
        <taxon>Kineosporiales</taxon>
        <taxon>Kineosporiaceae</taxon>
        <taxon>Quadrisphaera</taxon>
    </lineage>
</organism>
<evidence type="ECO:0000313" key="6">
    <source>
        <dbReference type="Proteomes" id="UP000321234"/>
    </source>
</evidence>
<dbReference type="GO" id="GO:0005524">
    <property type="term" value="F:ATP binding"/>
    <property type="evidence" value="ECO:0007669"/>
    <property type="project" value="InterPro"/>
</dbReference>
<dbReference type="SUPFAM" id="SSF52540">
    <property type="entry name" value="P-loop containing nucleoside triphosphate hydrolases"/>
    <property type="match status" value="2"/>
</dbReference>
<protein>
    <submittedName>
        <fullName evidence="5">ATP-dependent helicase</fullName>
    </submittedName>
</protein>
<dbReference type="SMART" id="SM00490">
    <property type="entry name" value="HELICc"/>
    <property type="match status" value="1"/>
</dbReference>